<feature type="region of interest" description="Disordered" evidence="1">
    <location>
        <begin position="43"/>
        <end position="62"/>
    </location>
</feature>
<sequence length="62" mass="6322">MVAAVAESLASRESQPLTSSGVSPLPFGPQGPTLQYISMRKVSTPASVTGRPTCICSQKGTG</sequence>
<proteinExistence type="predicted"/>
<organism evidence="2">
    <name type="scientific">Anguilla anguilla</name>
    <name type="common">European freshwater eel</name>
    <name type="synonym">Muraena anguilla</name>
    <dbReference type="NCBI Taxonomy" id="7936"/>
    <lineage>
        <taxon>Eukaryota</taxon>
        <taxon>Metazoa</taxon>
        <taxon>Chordata</taxon>
        <taxon>Craniata</taxon>
        <taxon>Vertebrata</taxon>
        <taxon>Euteleostomi</taxon>
        <taxon>Actinopterygii</taxon>
        <taxon>Neopterygii</taxon>
        <taxon>Teleostei</taxon>
        <taxon>Anguilliformes</taxon>
        <taxon>Anguillidae</taxon>
        <taxon>Anguilla</taxon>
    </lineage>
</organism>
<evidence type="ECO:0000256" key="1">
    <source>
        <dbReference type="SAM" id="MobiDB-lite"/>
    </source>
</evidence>
<name>A0A0E9WIZ2_ANGAN</name>
<dbReference type="AlphaFoldDB" id="A0A0E9WIZ2"/>
<dbReference type="EMBL" id="GBXM01019022">
    <property type="protein sequence ID" value="JAH89555.1"/>
    <property type="molecule type" value="Transcribed_RNA"/>
</dbReference>
<reference evidence="2" key="1">
    <citation type="submission" date="2014-11" db="EMBL/GenBank/DDBJ databases">
        <authorList>
            <person name="Amaro Gonzalez C."/>
        </authorList>
    </citation>
    <scope>NUCLEOTIDE SEQUENCE</scope>
</reference>
<accession>A0A0E9WIZ2</accession>
<feature type="region of interest" description="Disordered" evidence="1">
    <location>
        <begin position="1"/>
        <end position="30"/>
    </location>
</feature>
<protein>
    <submittedName>
        <fullName evidence="2">Uncharacterized protein</fullName>
    </submittedName>
</protein>
<evidence type="ECO:0000313" key="2">
    <source>
        <dbReference type="EMBL" id="JAH89555.1"/>
    </source>
</evidence>
<feature type="compositionally biased region" description="Polar residues" evidence="1">
    <location>
        <begin position="11"/>
        <end position="22"/>
    </location>
</feature>
<reference evidence="2" key="2">
    <citation type="journal article" date="2015" name="Fish Shellfish Immunol.">
        <title>Early steps in the European eel (Anguilla anguilla)-Vibrio vulnificus interaction in the gills: Role of the RtxA13 toxin.</title>
        <authorList>
            <person name="Callol A."/>
            <person name="Pajuelo D."/>
            <person name="Ebbesson L."/>
            <person name="Teles M."/>
            <person name="MacKenzie S."/>
            <person name="Amaro C."/>
        </authorList>
    </citation>
    <scope>NUCLEOTIDE SEQUENCE</scope>
</reference>